<reference evidence="2 3" key="1">
    <citation type="submission" date="2024-03" db="EMBL/GenBank/DDBJ databases">
        <authorList>
            <person name="Gkanogiannis A."/>
            <person name="Becerra Lopez-Lavalle L."/>
        </authorList>
    </citation>
    <scope>NUCLEOTIDE SEQUENCE [LARGE SCALE GENOMIC DNA]</scope>
</reference>
<sequence>MKREDERGVSQQHNGQKRVHNYEGDVPMVDDLNLNSGGEWVENSHEDVGCDLRKNESMVATPTSSGHLLGNVSRMVDTSIGCGTSGARPSTMQSHSSSAMNVE</sequence>
<gene>
    <name evidence="2" type="ORF">CITCOLO1_LOCUS18197</name>
</gene>
<dbReference type="Proteomes" id="UP001642487">
    <property type="component" value="Chromosome 7"/>
</dbReference>
<organism evidence="2 3">
    <name type="scientific">Citrullus colocynthis</name>
    <name type="common">colocynth</name>
    <dbReference type="NCBI Taxonomy" id="252529"/>
    <lineage>
        <taxon>Eukaryota</taxon>
        <taxon>Viridiplantae</taxon>
        <taxon>Streptophyta</taxon>
        <taxon>Embryophyta</taxon>
        <taxon>Tracheophyta</taxon>
        <taxon>Spermatophyta</taxon>
        <taxon>Magnoliopsida</taxon>
        <taxon>eudicotyledons</taxon>
        <taxon>Gunneridae</taxon>
        <taxon>Pentapetalae</taxon>
        <taxon>rosids</taxon>
        <taxon>fabids</taxon>
        <taxon>Cucurbitales</taxon>
        <taxon>Cucurbitaceae</taxon>
        <taxon>Benincaseae</taxon>
        <taxon>Citrullus</taxon>
    </lineage>
</organism>
<feature type="non-terminal residue" evidence="2">
    <location>
        <position position="103"/>
    </location>
</feature>
<evidence type="ECO:0000313" key="2">
    <source>
        <dbReference type="EMBL" id="CAK9325921.1"/>
    </source>
</evidence>
<name>A0ABP0YZR8_9ROSI</name>
<keyword evidence="3" id="KW-1185">Reference proteome</keyword>
<accession>A0ABP0YZR8</accession>
<protein>
    <submittedName>
        <fullName evidence="2">Uncharacterized protein</fullName>
    </submittedName>
</protein>
<feature type="region of interest" description="Disordered" evidence="1">
    <location>
        <begin position="80"/>
        <end position="103"/>
    </location>
</feature>
<proteinExistence type="predicted"/>
<dbReference type="EMBL" id="OZ021741">
    <property type="protein sequence ID" value="CAK9325921.1"/>
    <property type="molecule type" value="Genomic_DNA"/>
</dbReference>
<feature type="compositionally biased region" description="Polar residues" evidence="1">
    <location>
        <begin position="87"/>
        <end position="103"/>
    </location>
</feature>
<evidence type="ECO:0000256" key="1">
    <source>
        <dbReference type="SAM" id="MobiDB-lite"/>
    </source>
</evidence>
<evidence type="ECO:0000313" key="3">
    <source>
        <dbReference type="Proteomes" id="UP001642487"/>
    </source>
</evidence>
<feature type="region of interest" description="Disordered" evidence="1">
    <location>
        <begin position="1"/>
        <end position="40"/>
    </location>
</feature>